<dbReference type="GO" id="GO:0016036">
    <property type="term" value="P:cellular response to phosphate starvation"/>
    <property type="evidence" value="ECO:0007669"/>
    <property type="project" value="TreeGrafter"/>
</dbReference>
<feature type="transmembrane region" description="Helical" evidence="6">
    <location>
        <begin position="379"/>
        <end position="398"/>
    </location>
</feature>
<name>A0A075DD89_CYACP</name>
<evidence type="ECO:0000313" key="9">
    <source>
        <dbReference type="EMBL" id="AHJ60092.1"/>
    </source>
</evidence>
<dbReference type="PROSITE" id="PS51382">
    <property type="entry name" value="SPX"/>
    <property type="match status" value="1"/>
</dbReference>
<feature type="transmembrane region" description="Helical" evidence="6">
    <location>
        <begin position="580"/>
        <end position="598"/>
    </location>
</feature>
<dbReference type="CDD" id="cd14477">
    <property type="entry name" value="SPX_XPR1_like"/>
    <property type="match status" value="1"/>
</dbReference>
<comment type="similarity">
    <text evidence="2">Belongs to the SYG1 (TC 2.A.94) family.</text>
</comment>
<evidence type="ECO:0000256" key="1">
    <source>
        <dbReference type="ARBA" id="ARBA00004141"/>
    </source>
</evidence>
<dbReference type="InterPro" id="IPR004331">
    <property type="entry name" value="SPX_dom"/>
</dbReference>
<feature type="transmembrane region" description="Helical" evidence="6">
    <location>
        <begin position="281"/>
        <end position="299"/>
    </location>
</feature>
<dbReference type="EMBL" id="KF638274">
    <property type="protein sequence ID" value="AHJ60092.1"/>
    <property type="molecule type" value="mRNA"/>
</dbReference>
<feature type="domain" description="EXS" evidence="7">
    <location>
        <begin position="436"/>
        <end position="639"/>
    </location>
</feature>
<dbReference type="GO" id="GO:0006817">
    <property type="term" value="P:phosphate ion transport"/>
    <property type="evidence" value="ECO:0007669"/>
    <property type="project" value="TreeGrafter"/>
</dbReference>
<dbReference type="GO" id="GO:0005794">
    <property type="term" value="C:Golgi apparatus"/>
    <property type="evidence" value="ECO:0007669"/>
    <property type="project" value="TreeGrafter"/>
</dbReference>
<dbReference type="Pfam" id="PF03124">
    <property type="entry name" value="EXS"/>
    <property type="match status" value="1"/>
</dbReference>
<dbReference type="InterPro" id="IPR004342">
    <property type="entry name" value="EXS_C"/>
</dbReference>
<dbReference type="PANTHER" id="PTHR10783">
    <property type="entry name" value="XENOTROPIC AND POLYTROPIC RETROVIRUS RECEPTOR 1-RELATED"/>
    <property type="match status" value="1"/>
</dbReference>
<dbReference type="GO" id="GO:0005886">
    <property type="term" value="C:plasma membrane"/>
    <property type="evidence" value="ECO:0007669"/>
    <property type="project" value="TreeGrafter"/>
</dbReference>
<reference evidence="9" key="1">
    <citation type="submission" date="2013-09" db="EMBL/GenBank/DDBJ databases">
        <title>Cloning of a xenotropic and polytropic receptor homologue from the jellyfish Cyanea capillata (Cnidaria, Scyphozoa).</title>
        <authorList>
            <person name="Bouchard C."/>
            <person name="Martinez A."/>
            <person name="Anderson P."/>
        </authorList>
    </citation>
    <scope>NUCLEOTIDE SEQUENCE</scope>
    <source>
        <tissue evidence="9">Perirhopalial tissue</tissue>
    </source>
</reference>
<evidence type="ECO:0000256" key="5">
    <source>
        <dbReference type="ARBA" id="ARBA00023136"/>
    </source>
</evidence>
<sequence length="675" mass="78814">MKFTEHLGAHLTPEWRSQYVQYEEMKKILYDAYESAPSKEAVNEEILRRHYTKYEEGFFLFCDKELSKVNTFFAEKLAEATRRFHELEVETGATNEAQKLPMQHDIDAGQDGADGMDIEEIPVLVKKLKFRSKGARKLKELKFAVSEFYLSLILIQNFQNLNFTGFRKILKKHDKMFQTDTGVQYRKATVETATFFTNKQVDGLILETENIFINELERGNRGKAMKRLRVPPLRNEQTNLSAFLWGLFAGVFLILMVVLVIAAIYKRPKKNWQPALRMYRGWFLVVIMLGLLGINIYGWSKAGVNHILIFELDPRDHLTFIDLLKVASFLGSLLCLSALAFLFSPDFSVPAYAHPIAEAGFLLLFLLNPTRTFHYSARYWFLKVMFRIIAAPFFHVQFADFWLADQLNSLVIPLLDLQYMICFYSYDWHRPDDKWKCTNPQNIVRPLVAILPAWWRLAQCLRRYRDSKDAWPHLANAGKYSTSILVTLVSTFAAVYKANTGMSQNGPLFYVWISSLLLSTFYTLFWDIKMDWGLFDKNAGENRLLREQIVYDSKVYYYMAALTDLLFRFMWTLTVSVGEAGFINNELFIFFIATCEVFRRFVWNFFRLENEHLNNCGNFRAVRDISVKPVQPEVRDELTIEQLMDHTYGPLPKRRVMNLLLNQERSQQNGAVRTV</sequence>
<keyword evidence="3 6" id="KW-0812">Transmembrane</keyword>
<dbReference type="PROSITE" id="PS51380">
    <property type="entry name" value="EXS"/>
    <property type="match status" value="1"/>
</dbReference>
<feature type="domain" description="SPX" evidence="8">
    <location>
        <begin position="1"/>
        <end position="187"/>
    </location>
</feature>
<evidence type="ECO:0000256" key="2">
    <source>
        <dbReference type="ARBA" id="ARBA00009665"/>
    </source>
</evidence>
<protein>
    <submittedName>
        <fullName evidence="9">Xenotropic and polytropic retrovirus receptor</fullName>
    </submittedName>
</protein>
<dbReference type="PANTHER" id="PTHR10783:SF103">
    <property type="entry name" value="SOLUTE CARRIER FAMILY 53 MEMBER 1"/>
    <property type="match status" value="1"/>
</dbReference>
<evidence type="ECO:0000256" key="4">
    <source>
        <dbReference type="ARBA" id="ARBA00022989"/>
    </source>
</evidence>
<evidence type="ECO:0000256" key="6">
    <source>
        <dbReference type="SAM" id="Phobius"/>
    </source>
</evidence>
<feature type="transmembrane region" description="Helical" evidence="6">
    <location>
        <begin position="242"/>
        <end position="265"/>
    </location>
</feature>
<dbReference type="Pfam" id="PF03105">
    <property type="entry name" value="SPX"/>
    <property type="match status" value="2"/>
</dbReference>
<accession>A0A075DD89</accession>
<feature type="transmembrane region" description="Helical" evidence="6">
    <location>
        <begin position="508"/>
        <end position="528"/>
    </location>
</feature>
<feature type="transmembrane region" description="Helical" evidence="6">
    <location>
        <begin position="477"/>
        <end position="496"/>
    </location>
</feature>
<dbReference type="GO" id="GO:0000822">
    <property type="term" value="F:inositol hexakisphosphate binding"/>
    <property type="evidence" value="ECO:0007669"/>
    <property type="project" value="TreeGrafter"/>
</dbReference>
<evidence type="ECO:0000259" key="7">
    <source>
        <dbReference type="PROSITE" id="PS51380"/>
    </source>
</evidence>
<evidence type="ECO:0000259" key="8">
    <source>
        <dbReference type="PROSITE" id="PS51382"/>
    </source>
</evidence>
<comment type="subcellular location">
    <subcellularLocation>
        <location evidence="1">Membrane</location>
        <topology evidence="1">Multi-pass membrane protein</topology>
    </subcellularLocation>
</comment>
<keyword evidence="5 6" id="KW-0472">Membrane</keyword>
<keyword evidence="4 6" id="KW-1133">Transmembrane helix</keyword>
<organism evidence="9">
    <name type="scientific">Cyanea capillata</name>
    <name type="common">Lion's mane jellyfish</name>
    <name type="synonym">Cyanea arctica</name>
    <dbReference type="NCBI Taxonomy" id="27804"/>
    <lineage>
        <taxon>Eukaryota</taxon>
        <taxon>Metazoa</taxon>
        <taxon>Cnidaria</taxon>
        <taxon>Scyphozoa</taxon>
        <taxon>Semaeostomeae</taxon>
        <taxon>Cyaneidae</taxon>
        <taxon>Cyanea</taxon>
    </lineage>
</organism>
<keyword evidence="9" id="KW-0675">Receptor</keyword>
<proteinExistence type="evidence at transcript level"/>
<dbReference type="AlphaFoldDB" id="A0A075DD89"/>
<evidence type="ECO:0000256" key="3">
    <source>
        <dbReference type="ARBA" id="ARBA00022692"/>
    </source>
</evidence>
<feature type="transmembrane region" description="Helical" evidence="6">
    <location>
        <begin position="320"/>
        <end position="343"/>
    </location>
</feature>